<dbReference type="RefSeq" id="WP_124027562.1">
    <property type="nucleotide sequence ID" value="NZ_JBHRSN010000015.1"/>
</dbReference>
<dbReference type="Proteomes" id="UP000275281">
    <property type="component" value="Unassembled WGS sequence"/>
</dbReference>
<organism evidence="7 8">
    <name type="scientific">Alteromonas sediminis</name>
    <dbReference type="NCBI Taxonomy" id="2259342"/>
    <lineage>
        <taxon>Bacteria</taxon>
        <taxon>Pseudomonadati</taxon>
        <taxon>Pseudomonadota</taxon>
        <taxon>Gammaproteobacteria</taxon>
        <taxon>Alteromonadales</taxon>
        <taxon>Alteromonadaceae</taxon>
        <taxon>Alteromonas/Salinimonas group</taxon>
        <taxon>Alteromonas</taxon>
    </lineage>
</organism>
<keyword evidence="8" id="KW-1185">Reference proteome</keyword>
<dbReference type="PANTHER" id="PTHR43461:SF1">
    <property type="entry name" value="TRANSMEMBRANE PROTEIN 256"/>
    <property type="match status" value="1"/>
</dbReference>
<reference evidence="7 8" key="1">
    <citation type="submission" date="2018-11" db="EMBL/GenBank/DDBJ databases">
        <authorList>
            <person name="Ye M.-Q."/>
            <person name="Du Z.-J."/>
        </authorList>
    </citation>
    <scope>NUCLEOTIDE SEQUENCE [LARGE SCALE GENOMIC DNA]</scope>
    <source>
        <strain evidence="7 8">U0105</strain>
    </source>
</reference>
<comment type="similarity">
    <text evidence="2">Belongs to the UPF0382 family.</text>
</comment>
<dbReference type="InterPro" id="IPR006696">
    <property type="entry name" value="DUF423"/>
</dbReference>
<keyword evidence="5 6" id="KW-0472">Membrane</keyword>
<evidence type="ECO:0000256" key="5">
    <source>
        <dbReference type="ARBA" id="ARBA00023136"/>
    </source>
</evidence>
<feature type="transmembrane region" description="Helical" evidence="6">
    <location>
        <begin position="97"/>
        <end position="121"/>
    </location>
</feature>
<evidence type="ECO:0000256" key="3">
    <source>
        <dbReference type="ARBA" id="ARBA00022692"/>
    </source>
</evidence>
<dbReference type="OrthoDB" id="9802121at2"/>
<dbReference type="AlphaFoldDB" id="A0A3N5YCV3"/>
<evidence type="ECO:0000313" key="8">
    <source>
        <dbReference type="Proteomes" id="UP000275281"/>
    </source>
</evidence>
<dbReference type="EMBL" id="RPOK01000002">
    <property type="protein sequence ID" value="RPJ67185.1"/>
    <property type="molecule type" value="Genomic_DNA"/>
</dbReference>
<gene>
    <name evidence="7" type="ORF">DRW07_06510</name>
</gene>
<dbReference type="GO" id="GO:0005886">
    <property type="term" value="C:plasma membrane"/>
    <property type="evidence" value="ECO:0007669"/>
    <property type="project" value="TreeGrafter"/>
</dbReference>
<comment type="subcellular location">
    <subcellularLocation>
        <location evidence="1">Membrane</location>
        <topology evidence="1">Multi-pass membrane protein</topology>
    </subcellularLocation>
</comment>
<sequence>MWHKYFLLVGLFYAMTAVALGAFGAHGLKAVLTDMQLQTFETAVRYQMYHALALIALSFVSQPFERKKWLTGCGLLCIGTAGFSCSLYAYIGTGLTGFAMVTPLGGSALILGWIWLIIAAWQGAGKTQ</sequence>
<protein>
    <submittedName>
        <fullName evidence="7">DUF423 domain-containing protein</fullName>
    </submittedName>
</protein>
<dbReference type="PANTHER" id="PTHR43461">
    <property type="entry name" value="TRANSMEMBRANE PROTEIN 256"/>
    <property type="match status" value="1"/>
</dbReference>
<evidence type="ECO:0000256" key="4">
    <source>
        <dbReference type="ARBA" id="ARBA00022989"/>
    </source>
</evidence>
<keyword evidence="3 6" id="KW-0812">Transmembrane</keyword>
<evidence type="ECO:0000256" key="2">
    <source>
        <dbReference type="ARBA" id="ARBA00009694"/>
    </source>
</evidence>
<evidence type="ECO:0000256" key="6">
    <source>
        <dbReference type="SAM" id="Phobius"/>
    </source>
</evidence>
<feature type="transmembrane region" description="Helical" evidence="6">
    <location>
        <begin position="43"/>
        <end position="60"/>
    </location>
</feature>
<proteinExistence type="inferred from homology"/>
<evidence type="ECO:0000313" key="7">
    <source>
        <dbReference type="EMBL" id="RPJ67185.1"/>
    </source>
</evidence>
<keyword evidence="4 6" id="KW-1133">Transmembrane helix</keyword>
<feature type="transmembrane region" description="Helical" evidence="6">
    <location>
        <begin position="69"/>
        <end position="91"/>
    </location>
</feature>
<accession>A0A3N5YCV3</accession>
<dbReference type="Pfam" id="PF04241">
    <property type="entry name" value="DUF423"/>
    <property type="match status" value="1"/>
</dbReference>
<name>A0A3N5YCV3_9ALTE</name>
<comment type="caution">
    <text evidence="7">The sequence shown here is derived from an EMBL/GenBank/DDBJ whole genome shotgun (WGS) entry which is preliminary data.</text>
</comment>
<evidence type="ECO:0000256" key="1">
    <source>
        <dbReference type="ARBA" id="ARBA00004141"/>
    </source>
</evidence>